<accession>A0A4P6F018</accession>
<dbReference type="Pfam" id="PF00206">
    <property type="entry name" value="Lyase_1"/>
    <property type="match status" value="1"/>
</dbReference>
<dbReference type="NCBIfam" id="TIGR00838">
    <property type="entry name" value="argH"/>
    <property type="match status" value="1"/>
</dbReference>
<dbReference type="UniPathway" id="UPA00068">
    <property type="reaction ID" value="UER00114"/>
</dbReference>
<dbReference type="InterPro" id="IPR022761">
    <property type="entry name" value="Fumarate_lyase_N"/>
</dbReference>
<dbReference type="InterPro" id="IPR008948">
    <property type="entry name" value="L-Aspartase-like"/>
</dbReference>
<dbReference type="EMBL" id="CP035492">
    <property type="protein sequence ID" value="QAY66327.1"/>
    <property type="molecule type" value="Genomic_DNA"/>
</dbReference>
<dbReference type="HAMAP" id="MF_00006">
    <property type="entry name" value="Arg_succ_lyase"/>
    <property type="match status" value="1"/>
</dbReference>
<dbReference type="Gene3D" id="1.20.200.10">
    <property type="entry name" value="Fumarase/aspartase (Central domain)"/>
    <property type="match status" value="1"/>
</dbReference>
<evidence type="ECO:0000256" key="3">
    <source>
        <dbReference type="ARBA" id="ARBA00022571"/>
    </source>
</evidence>
<dbReference type="GO" id="GO:0042450">
    <property type="term" value="P:L-arginine biosynthetic process via ornithine"/>
    <property type="evidence" value="ECO:0007669"/>
    <property type="project" value="UniProtKB-UniRule"/>
</dbReference>
<keyword evidence="3 6" id="KW-0055">Arginine biosynthesis</keyword>
<comment type="catalytic activity">
    <reaction evidence="6">
        <text>2-(N(omega)-L-arginino)succinate = fumarate + L-arginine</text>
        <dbReference type="Rhea" id="RHEA:24020"/>
        <dbReference type="ChEBI" id="CHEBI:29806"/>
        <dbReference type="ChEBI" id="CHEBI:32682"/>
        <dbReference type="ChEBI" id="CHEBI:57472"/>
        <dbReference type="EC" id="4.3.2.1"/>
    </reaction>
</comment>
<evidence type="ECO:0000256" key="5">
    <source>
        <dbReference type="ARBA" id="ARBA00023239"/>
    </source>
</evidence>
<dbReference type="CDD" id="cd01359">
    <property type="entry name" value="Argininosuccinate_lyase"/>
    <property type="match status" value="1"/>
</dbReference>
<dbReference type="SUPFAM" id="SSF48557">
    <property type="entry name" value="L-aspartase-like"/>
    <property type="match status" value="1"/>
</dbReference>
<dbReference type="RefSeq" id="WP_129439795.1">
    <property type="nucleotide sequence ID" value="NZ_CP035492.1"/>
</dbReference>
<reference evidence="9 10" key="1">
    <citation type="submission" date="2019-01" db="EMBL/GenBank/DDBJ databases">
        <title>Genome sequencing of strain FW100M-2.</title>
        <authorList>
            <person name="Heo J."/>
            <person name="Kim S.-J."/>
            <person name="Kim J.-S."/>
            <person name="Hong S.-B."/>
            <person name="Kwon S.-W."/>
        </authorList>
    </citation>
    <scope>NUCLEOTIDE SEQUENCE [LARGE SCALE GENOMIC DNA]</scope>
    <source>
        <strain evidence="9 10">FW100M-2</strain>
    </source>
</reference>
<evidence type="ECO:0000256" key="6">
    <source>
        <dbReference type="HAMAP-Rule" id="MF_00006"/>
    </source>
</evidence>
<proteinExistence type="inferred from homology"/>
<keyword evidence="4 6" id="KW-0028">Amino-acid biosynthesis</keyword>
<dbReference type="OrthoDB" id="9769623at2"/>
<dbReference type="EC" id="4.3.2.1" evidence="2 6"/>
<dbReference type="InterPro" id="IPR029419">
    <property type="entry name" value="Arg_succ_lyase_C"/>
</dbReference>
<evidence type="ECO:0000259" key="8">
    <source>
        <dbReference type="Pfam" id="PF14698"/>
    </source>
</evidence>
<name>A0A4P6F018_9BACL</name>
<keyword evidence="10" id="KW-1185">Reference proteome</keyword>
<keyword evidence="6" id="KW-0963">Cytoplasm</keyword>
<evidence type="ECO:0000313" key="9">
    <source>
        <dbReference type="EMBL" id="QAY66327.1"/>
    </source>
</evidence>
<dbReference type="AlphaFoldDB" id="A0A4P6F018"/>
<dbReference type="PANTHER" id="PTHR43814">
    <property type="entry name" value="ARGININOSUCCINATE LYASE"/>
    <property type="match status" value="1"/>
</dbReference>
<keyword evidence="5 6" id="KW-0456">Lyase</keyword>
<dbReference type="KEGG" id="pprt:ET464_07835"/>
<comment type="similarity">
    <text evidence="6">Belongs to the lyase 1 family. Argininosuccinate lyase subfamily.</text>
</comment>
<gene>
    <name evidence="6 9" type="primary">argH</name>
    <name evidence="9" type="ORF">ET464_07835</name>
</gene>
<organism evidence="9 10">
    <name type="scientific">Paenibacillus protaetiae</name>
    <dbReference type="NCBI Taxonomy" id="2509456"/>
    <lineage>
        <taxon>Bacteria</taxon>
        <taxon>Bacillati</taxon>
        <taxon>Bacillota</taxon>
        <taxon>Bacilli</taxon>
        <taxon>Bacillales</taxon>
        <taxon>Paenibacillaceae</taxon>
        <taxon>Paenibacillus</taxon>
    </lineage>
</organism>
<dbReference type="InterPro" id="IPR009049">
    <property type="entry name" value="Argininosuccinate_lyase"/>
</dbReference>
<evidence type="ECO:0000256" key="2">
    <source>
        <dbReference type="ARBA" id="ARBA00012338"/>
    </source>
</evidence>
<dbReference type="InterPro" id="IPR024083">
    <property type="entry name" value="Fumarase/histidase_N"/>
</dbReference>
<comment type="subcellular location">
    <subcellularLocation>
        <location evidence="6">Cytoplasm</location>
    </subcellularLocation>
</comment>
<dbReference type="InterPro" id="IPR000362">
    <property type="entry name" value="Fumarate_lyase_fam"/>
</dbReference>
<comment type="pathway">
    <text evidence="1 6">Amino-acid biosynthesis; L-arginine biosynthesis; L-arginine from L-ornithine and carbamoyl phosphate: step 3/3.</text>
</comment>
<dbReference type="Gene3D" id="1.10.275.10">
    <property type="entry name" value="Fumarase/aspartase (N-terminal domain)"/>
    <property type="match status" value="1"/>
</dbReference>
<evidence type="ECO:0000256" key="4">
    <source>
        <dbReference type="ARBA" id="ARBA00022605"/>
    </source>
</evidence>
<protein>
    <recommendedName>
        <fullName evidence="2 6">Argininosuccinate lyase</fullName>
        <shortName evidence="6">ASAL</shortName>
        <ecNumber evidence="2 6">4.3.2.1</ecNumber>
    </recommendedName>
    <alternativeName>
        <fullName evidence="6">Arginosuccinase</fullName>
    </alternativeName>
</protein>
<dbReference type="PANTHER" id="PTHR43814:SF1">
    <property type="entry name" value="ARGININOSUCCINATE LYASE"/>
    <property type="match status" value="1"/>
</dbReference>
<feature type="domain" description="Fumarate lyase N-terminal" evidence="7">
    <location>
        <begin position="97"/>
        <end position="302"/>
    </location>
</feature>
<sequence>MGIKQAIFEREGSSFPGATYSEVVLAPAYEQAKSVLLHPMLAIHKAHLIMLVEQSLLSREQAAAIVQAIRSLNPAAITQTTYDGHYEDLFFLVESQIMQRAGEIGGSLHLARSRNDMGVAMYRLTLRDKLLVTITSAVSFLHTLLDTADNHTNTVMLGYTHTQQAQPMTFAHYITAVFDSVSRDVKRLTAAYDTNNASPLGAAALTTSGFPISRQRVADLLAFDRLVENSYDAIGGADYLGETASALKLSFIGIGRFVQDLLLWSTQEFAAIRVADPYVQISSIMPQKRNPVSLEHIRSLSSSGVGSASTVLQMLHNTPFGDIVDTEDDLQPHLWQSLHLSDQLFRLFAAVIGTLEVNKEVLLERAKRSFASITELADSLVREKQIPFRSAHSIASGVVKLALSRGLDATQVTSTLIDEVAEPIIGAPLYLPAEIVSRAMDPVHFVEIRKLTGGPSPAEVSRALAARRLKLQEIQSWLDTQKTQISRAYAELDEITDAWL</sequence>
<dbReference type="Gene3D" id="1.10.40.30">
    <property type="entry name" value="Fumarase/aspartase (C-terminal domain)"/>
    <property type="match status" value="1"/>
</dbReference>
<evidence type="ECO:0000256" key="1">
    <source>
        <dbReference type="ARBA" id="ARBA00004941"/>
    </source>
</evidence>
<dbReference type="Proteomes" id="UP000293568">
    <property type="component" value="Chromosome"/>
</dbReference>
<evidence type="ECO:0000259" key="7">
    <source>
        <dbReference type="Pfam" id="PF00206"/>
    </source>
</evidence>
<evidence type="ECO:0000313" key="10">
    <source>
        <dbReference type="Proteomes" id="UP000293568"/>
    </source>
</evidence>
<feature type="domain" description="Argininosuccinate lyase C-terminal" evidence="8">
    <location>
        <begin position="370"/>
        <end position="447"/>
    </location>
</feature>
<dbReference type="Pfam" id="PF14698">
    <property type="entry name" value="ASL_C2"/>
    <property type="match status" value="1"/>
</dbReference>
<dbReference type="GO" id="GO:0005829">
    <property type="term" value="C:cytosol"/>
    <property type="evidence" value="ECO:0007669"/>
    <property type="project" value="TreeGrafter"/>
</dbReference>
<dbReference type="PRINTS" id="PR00145">
    <property type="entry name" value="ARGSUCLYASE"/>
</dbReference>
<dbReference type="GO" id="GO:0004056">
    <property type="term" value="F:argininosuccinate lyase activity"/>
    <property type="evidence" value="ECO:0007669"/>
    <property type="project" value="UniProtKB-UniRule"/>
</dbReference>
<dbReference type="PRINTS" id="PR00149">
    <property type="entry name" value="FUMRATELYASE"/>
</dbReference>